<comment type="caution">
    <text evidence="9">The sequence shown here is derived from an EMBL/GenBank/DDBJ whole genome shotgun (WGS) entry which is preliminary data.</text>
</comment>
<dbReference type="Pfam" id="PF00535">
    <property type="entry name" value="Glycos_transf_2"/>
    <property type="match status" value="1"/>
</dbReference>
<dbReference type="AlphaFoldDB" id="A0A0P6XHA4"/>
<dbReference type="EMBL" id="LGKO01000005">
    <property type="protein sequence ID" value="KPL82897.1"/>
    <property type="molecule type" value="Genomic_DNA"/>
</dbReference>
<evidence type="ECO:0000256" key="7">
    <source>
        <dbReference type="SAM" id="Phobius"/>
    </source>
</evidence>
<evidence type="ECO:0000313" key="10">
    <source>
        <dbReference type="Proteomes" id="UP000050544"/>
    </source>
</evidence>
<feature type="domain" description="Glycosyltransferase 2-like" evidence="8">
    <location>
        <begin position="12"/>
        <end position="174"/>
    </location>
</feature>
<dbReference type="InterPro" id="IPR050256">
    <property type="entry name" value="Glycosyltransferase_2"/>
</dbReference>
<keyword evidence="2" id="KW-0328">Glycosyltransferase</keyword>
<evidence type="ECO:0000256" key="4">
    <source>
        <dbReference type="ARBA" id="ARBA00022692"/>
    </source>
</evidence>
<evidence type="ECO:0000256" key="3">
    <source>
        <dbReference type="ARBA" id="ARBA00022679"/>
    </source>
</evidence>
<keyword evidence="10" id="KW-1185">Reference proteome</keyword>
<dbReference type="PANTHER" id="PTHR48090">
    <property type="entry name" value="UNDECAPRENYL-PHOSPHATE 4-DEOXY-4-FORMAMIDO-L-ARABINOSE TRANSFERASE-RELATED"/>
    <property type="match status" value="1"/>
</dbReference>
<dbReference type="STRING" id="869279.SE15_08945"/>
<evidence type="ECO:0000259" key="8">
    <source>
        <dbReference type="Pfam" id="PF00535"/>
    </source>
</evidence>
<dbReference type="SUPFAM" id="SSF53448">
    <property type="entry name" value="Nucleotide-diphospho-sugar transferases"/>
    <property type="match status" value="1"/>
</dbReference>
<dbReference type="InterPro" id="IPR001173">
    <property type="entry name" value="Glyco_trans_2-like"/>
</dbReference>
<keyword evidence="4 7" id="KW-0812">Transmembrane</keyword>
<accession>A0A0P6XHA4</accession>
<reference evidence="9 10" key="1">
    <citation type="submission" date="2015-07" db="EMBL/GenBank/DDBJ databases">
        <title>Whole genome sequence of Thermanaerothrix daxensis DSM 23592.</title>
        <authorList>
            <person name="Hemp J."/>
            <person name="Ward L.M."/>
            <person name="Pace L.A."/>
            <person name="Fischer W.W."/>
        </authorList>
    </citation>
    <scope>NUCLEOTIDE SEQUENCE [LARGE SCALE GENOMIC DNA]</scope>
    <source>
        <strain evidence="9 10">GNS-1</strain>
    </source>
</reference>
<evidence type="ECO:0000256" key="1">
    <source>
        <dbReference type="ARBA" id="ARBA00004141"/>
    </source>
</evidence>
<protein>
    <recommendedName>
        <fullName evidence="8">Glycosyltransferase 2-like domain-containing protein</fullName>
    </recommendedName>
</protein>
<evidence type="ECO:0000313" key="9">
    <source>
        <dbReference type="EMBL" id="KPL82897.1"/>
    </source>
</evidence>
<keyword evidence="6 7" id="KW-0472">Membrane</keyword>
<name>A0A0P6XHA4_9CHLR</name>
<organism evidence="9 10">
    <name type="scientific">Thermanaerothrix daxensis</name>
    <dbReference type="NCBI Taxonomy" id="869279"/>
    <lineage>
        <taxon>Bacteria</taxon>
        <taxon>Bacillati</taxon>
        <taxon>Chloroflexota</taxon>
        <taxon>Anaerolineae</taxon>
        <taxon>Anaerolineales</taxon>
        <taxon>Anaerolineaceae</taxon>
        <taxon>Thermanaerothrix</taxon>
    </lineage>
</organism>
<gene>
    <name evidence="9" type="ORF">SE15_08945</name>
</gene>
<keyword evidence="3" id="KW-0808">Transferase</keyword>
<dbReference type="InterPro" id="IPR029044">
    <property type="entry name" value="Nucleotide-diphossugar_trans"/>
</dbReference>
<proteinExistence type="predicted"/>
<evidence type="ECO:0000256" key="5">
    <source>
        <dbReference type="ARBA" id="ARBA00022989"/>
    </source>
</evidence>
<dbReference type="CDD" id="cd04187">
    <property type="entry name" value="DPM1_like_bac"/>
    <property type="match status" value="1"/>
</dbReference>
<evidence type="ECO:0000256" key="6">
    <source>
        <dbReference type="ARBA" id="ARBA00023136"/>
    </source>
</evidence>
<evidence type="ECO:0000256" key="2">
    <source>
        <dbReference type="ARBA" id="ARBA00022676"/>
    </source>
</evidence>
<dbReference type="PANTHER" id="PTHR48090:SF1">
    <property type="entry name" value="PROPHAGE BACTOPRENOL GLUCOSYL TRANSFERASE HOMOLOG"/>
    <property type="match status" value="1"/>
</dbReference>
<feature type="transmembrane region" description="Helical" evidence="7">
    <location>
        <begin position="273"/>
        <end position="299"/>
    </location>
</feature>
<comment type="subcellular location">
    <subcellularLocation>
        <location evidence="1">Membrane</location>
        <topology evidence="1">Multi-pass membrane protein</topology>
    </subcellularLocation>
</comment>
<dbReference type="Proteomes" id="UP000050544">
    <property type="component" value="Unassembled WGS sequence"/>
</dbReference>
<sequence length="333" mass="37325">MSKNALPSQVAIVVPVYNEEAVVDAFHQRLRRVIDVLPVTFSIIYVNDGSTDGTQVALEAIAQADPRVVVVELSRNFGHQAALTAGLDQVEAEWVISMDGDGEHPPELIPEMLALATQGYEVVLAQRQEPQQAGWFKRWTSEAFYYLINRIASTPIPPGVSDFRLLHRRALEALRQMREYHRFLRGMVAWAGFRTVILPYAPTPRLGGHSHYSLQKMLRLAFNAIFSFSLVPLYLGISLGGVFLFLALLEALYVLSFWLTGRQASLAPGWSSLMFVLLFVGGSLMIMLGIIGLYVGYIFQEVKQRPIYFIRRMVTFSSDAESKHDPHAPTTPD</sequence>
<dbReference type="Gene3D" id="3.90.550.10">
    <property type="entry name" value="Spore Coat Polysaccharide Biosynthesis Protein SpsA, Chain A"/>
    <property type="match status" value="1"/>
</dbReference>
<dbReference type="GO" id="GO:0016757">
    <property type="term" value="F:glycosyltransferase activity"/>
    <property type="evidence" value="ECO:0007669"/>
    <property type="project" value="UniProtKB-KW"/>
</dbReference>
<keyword evidence="5 7" id="KW-1133">Transmembrane helix</keyword>
<dbReference type="GO" id="GO:0005886">
    <property type="term" value="C:plasma membrane"/>
    <property type="evidence" value="ECO:0007669"/>
    <property type="project" value="TreeGrafter"/>
</dbReference>